<protein>
    <recommendedName>
        <fullName evidence="1">DUF7136 domain-containing protein</fullName>
    </recommendedName>
</protein>
<keyword evidence="3" id="KW-1185">Reference proteome</keyword>
<dbReference type="CDD" id="cd02440">
    <property type="entry name" value="AdoMet_MTases"/>
    <property type="match status" value="1"/>
</dbReference>
<evidence type="ECO:0000259" key="1">
    <source>
        <dbReference type="Pfam" id="PF23584"/>
    </source>
</evidence>
<gene>
    <name evidence="2" type="ORF">LMH87_009365</name>
</gene>
<dbReference type="InterPro" id="IPR055560">
    <property type="entry name" value="DUF7136"/>
</dbReference>
<dbReference type="Gene3D" id="3.40.50.150">
    <property type="entry name" value="Vaccinia Virus protein VP39"/>
    <property type="match status" value="1"/>
</dbReference>
<dbReference type="Proteomes" id="UP001144673">
    <property type="component" value="Chromosome 5"/>
</dbReference>
<dbReference type="Pfam" id="PF13578">
    <property type="entry name" value="Methyltransf_24"/>
    <property type="match status" value="1"/>
</dbReference>
<dbReference type="Pfam" id="PF23584">
    <property type="entry name" value="DUF7136"/>
    <property type="match status" value="1"/>
</dbReference>
<dbReference type="GeneID" id="80896524"/>
<accession>A0A9W8ULT8</accession>
<organism evidence="2 3">
    <name type="scientific">Akanthomyces muscarius</name>
    <name type="common">Entomopathogenic fungus</name>
    <name type="synonym">Lecanicillium muscarium</name>
    <dbReference type="NCBI Taxonomy" id="2231603"/>
    <lineage>
        <taxon>Eukaryota</taxon>
        <taxon>Fungi</taxon>
        <taxon>Dikarya</taxon>
        <taxon>Ascomycota</taxon>
        <taxon>Pezizomycotina</taxon>
        <taxon>Sordariomycetes</taxon>
        <taxon>Hypocreomycetidae</taxon>
        <taxon>Hypocreales</taxon>
        <taxon>Cordycipitaceae</taxon>
        <taxon>Akanthomyces</taxon>
    </lineage>
</organism>
<evidence type="ECO:0000313" key="2">
    <source>
        <dbReference type="EMBL" id="KAJ4152845.1"/>
    </source>
</evidence>
<dbReference type="KEGG" id="amus:LMH87_009365"/>
<evidence type="ECO:0000313" key="3">
    <source>
        <dbReference type="Proteomes" id="UP001144673"/>
    </source>
</evidence>
<dbReference type="PANTHER" id="PTHR43167:SF1">
    <property type="entry name" value="PUTATIVE (AFU_ORTHOLOGUE AFUA_6G01830)-RELATED"/>
    <property type="match status" value="1"/>
</dbReference>
<reference evidence="2" key="1">
    <citation type="journal article" date="2023" name="Access Microbiol">
        <title>De-novo genome assembly for Akanthomyces muscarius, a biocontrol agent of insect agricultural pests.</title>
        <authorList>
            <person name="Erdos Z."/>
            <person name="Studholme D.J."/>
            <person name="Raymond B."/>
            <person name="Sharma M."/>
        </authorList>
    </citation>
    <scope>NUCLEOTIDE SEQUENCE</scope>
    <source>
        <strain evidence="2">Ve6</strain>
    </source>
</reference>
<feature type="domain" description="DUF7136" evidence="1">
    <location>
        <begin position="284"/>
        <end position="506"/>
    </location>
</feature>
<dbReference type="AlphaFoldDB" id="A0A9W8ULT8"/>
<comment type="caution">
    <text evidence="2">The sequence shown here is derived from an EMBL/GenBank/DDBJ whole genome shotgun (WGS) entry which is preliminary data.</text>
</comment>
<dbReference type="RefSeq" id="XP_056053503.1">
    <property type="nucleotide sequence ID" value="XM_056196346.1"/>
</dbReference>
<dbReference type="InterPro" id="IPR029063">
    <property type="entry name" value="SAM-dependent_MTases_sf"/>
</dbReference>
<name>A0A9W8ULT8_AKAMU</name>
<proteinExistence type="predicted"/>
<sequence>MDSLSTGVVADVLAQLYKEARIADSSMRDDENAKHPDGDWATAFIESEIKDLRGTYQGLAGNFLCVSPKFGRHMYMCARAAKAKRIIEFGTSMGVSAIYLAAALHDNGGGQLISTELEASKVERARANIDAAGLTDLVEFRVGDARETLALGVGGKIDLVLLDGAWSLYLPILKLLEPHLSTGAVILGDNAADTPGGYIEYVRDPRNGYISLPLEFGEKQGNEFSPCPWRPFDIKPSHLLHIPVLLIRFDEEMMPILCALVALLSLASATPFQSRTSRNGSDETAIEILYPRNETYKLASPLPIVLGVANLPPTAVLGNYTLQWALTGFSAEDIPGGLIYGQGMFWPRNETAPSGNQPLIFADFVDLNEQFKHQRYDFRGRLELSVYLSYNDSQAENDVCRARDNGNTLGPFTDVATVGFRLDEGDGGKFQNTDAVDIDLRQATGCPAVGAAVAVTTTTPSVTLASGTPPGATCLQPLVTSTLTQRSECPFTVDASMASSISSSVSVLMIPPPTESLPTYTSNRAAKMPIQTGGLAAAAGIAGAMMLL</sequence>
<dbReference type="PANTHER" id="PTHR43167">
    <property type="entry name" value="PUTATIVE (AFU_ORTHOLOGUE AFUA_6G01830)-RELATED"/>
    <property type="match status" value="1"/>
</dbReference>
<dbReference type="SUPFAM" id="SSF53335">
    <property type="entry name" value="S-adenosyl-L-methionine-dependent methyltransferases"/>
    <property type="match status" value="1"/>
</dbReference>
<dbReference type="EMBL" id="JAJHUN010000008">
    <property type="protein sequence ID" value="KAJ4152845.1"/>
    <property type="molecule type" value="Genomic_DNA"/>
</dbReference>